<dbReference type="Pfam" id="PF13744">
    <property type="entry name" value="HTH_37"/>
    <property type="match status" value="1"/>
</dbReference>
<accession>A0A1E7QK96</accession>
<dbReference type="EMBL" id="MJMG01000001">
    <property type="protein sequence ID" value="OEY86888.1"/>
    <property type="molecule type" value="Genomic_DNA"/>
</dbReference>
<organism evidence="2 3">
    <name type="scientific">Wolbachia pipientis</name>
    <dbReference type="NCBI Taxonomy" id="955"/>
    <lineage>
        <taxon>Bacteria</taxon>
        <taxon>Pseudomonadati</taxon>
        <taxon>Pseudomonadota</taxon>
        <taxon>Alphaproteobacteria</taxon>
        <taxon>Rickettsiales</taxon>
        <taxon>Anaplasmataceae</taxon>
        <taxon>Wolbachieae</taxon>
        <taxon>Wolbachia</taxon>
    </lineage>
</organism>
<keyword evidence="2" id="KW-0238">DNA-binding</keyword>
<evidence type="ECO:0000259" key="1">
    <source>
        <dbReference type="Pfam" id="PF13744"/>
    </source>
</evidence>
<protein>
    <submittedName>
        <fullName evidence="2">DNA-binding protein</fullName>
    </submittedName>
</protein>
<dbReference type="RefSeq" id="WP_070064540.1">
    <property type="nucleotide sequence ID" value="NZ_MJMG01000001.1"/>
</dbReference>
<sequence>MTTISLNNSNSLEIKRKLLGIMKDTIEKKHLKQTDAAEKLGIDQPKVSQINNGKIEGFSLERLLVFLTKLDYHVTITIGEHNQNELTS</sequence>
<name>A0A1E7QK96_WOLPI</name>
<dbReference type="InterPro" id="IPR001387">
    <property type="entry name" value="Cro/C1-type_HTH"/>
</dbReference>
<dbReference type="InterPro" id="IPR010982">
    <property type="entry name" value="Lambda_DNA-bd_dom_sf"/>
</dbReference>
<dbReference type="OrthoDB" id="7165656at2"/>
<proteinExistence type="predicted"/>
<dbReference type="AlphaFoldDB" id="A0A1E7QK96"/>
<dbReference type="Proteomes" id="UP000175679">
    <property type="component" value="Unassembled WGS sequence"/>
</dbReference>
<dbReference type="GO" id="GO:0003677">
    <property type="term" value="F:DNA binding"/>
    <property type="evidence" value="ECO:0007669"/>
    <property type="project" value="UniProtKB-KW"/>
</dbReference>
<gene>
    <name evidence="2" type="ORF">BIY23_00030</name>
</gene>
<feature type="domain" description="HigA2-like helix-turn-helix" evidence="1">
    <location>
        <begin position="5"/>
        <end position="78"/>
    </location>
</feature>
<evidence type="ECO:0000313" key="3">
    <source>
        <dbReference type="Proteomes" id="UP000175679"/>
    </source>
</evidence>
<comment type="caution">
    <text evidence="2">The sequence shown here is derived from an EMBL/GenBank/DDBJ whole genome shotgun (WGS) entry which is preliminary data.</text>
</comment>
<dbReference type="InterPro" id="IPR039554">
    <property type="entry name" value="HigA2-like_HTH"/>
</dbReference>
<keyword evidence="3" id="KW-1185">Reference proteome</keyword>
<dbReference type="SUPFAM" id="SSF47413">
    <property type="entry name" value="lambda repressor-like DNA-binding domains"/>
    <property type="match status" value="1"/>
</dbReference>
<reference evidence="2 3" key="1">
    <citation type="submission" date="2016-09" db="EMBL/GenBank/DDBJ databases">
        <title>Genomic evidence for plant-parasitic nematodes as the earliest Wolbachia hosts.</title>
        <authorList>
            <person name="Brown A.M."/>
            <person name="Wasala S.K."/>
            <person name="Howe D.K."/>
            <person name="Peetz A.B."/>
            <person name="Zasada I.A."/>
            <person name="Denver D.R."/>
        </authorList>
    </citation>
    <scope>NUCLEOTIDE SEQUENCE [LARGE SCALE GENOMIC DNA]</scope>
    <source>
        <strain evidence="3">wPpe</strain>
    </source>
</reference>
<dbReference type="Gene3D" id="1.10.260.40">
    <property type="entry name" value="lambda repressor-like DNA-binding domains"/>
    <property type="match status" value="1"/>
</dbReference>
<dbReference type="CDD" id="cd00093">
    <property type="entry name" value="HTH_XRE"/>
    <property type="match status" value="1"/>
</dbReference>
<evidence type="ECO:0000313" key="2">
    <source>
        <dbReference type="EMBL" id="OEY86888.1"/>
    </source>
</evidence>